<dbReference type="InterPro" id="IPR025365">
    <property type="entry name" value="DUF4269"/>
</dbReference>
<reference evidence="1 2" key="1">
    <citation type="submission" date="2017-07" db="EMBL/GenBank/DDBJ databases">
        <title>Isolation and whole genome analysis of endospore-forming bacteria from heroin.</title>
        <authorList>
            <person name="Kalinowski J."/>
            <person name="Ahrens B."/>
            <person name="Al-Dilaimi A."/>
            <person name="Winkler A."/>
            <person name="Wibberg D."/>
            <person name="Schleenbecker U."/>
            <person name="Ruckert C."/>
            <person name="Wolfel R."/>
            <person name="Grass G."/>
        </authorList>
    </citation>
    <scope>NUCLEOTIDE SEQUENCE [LARGE SCALE GENOMIC DNA]</scope>
    <source>
        <strain evidence="1 2">7539</strain>
    </source>
</reference>
<dbReference type="Pfam" id="PF14091">
    <property type="entry name" value="DUF4269"/>
    <property type="match status" value="1"/>
</dbReference>
<dbReference type="EMBL" id="NPCC01000005">
    <property type="protein sequence ID" value="PAE90071.1"/>
    <property type="molecule type" value="Genomic_DNA"/>
</dbReference>
<evidence type="ECO:0000313" key="2">
    <source>
        <dbReference type="Proteomes" id="UP000216207"/>
    </source>
</evidence>
<protein>
    <submittedName>
        <fullName evidence="1">DUF4269 domain-containing protein</fullName>
    </submittedName>
</protein>
<dbReference type="AlphaFoldDB" id="A0A268P321"/>
<name>A0A268P321_SHOCL</name>
<dbReference type="OMA" id="YKTEPAF"/>
<sequence>MKTFADLQTGTHSQQLAYRLLTELDLMAALKHYSPVLCGTIPLGIDIPSSDLDVICEVRQFERFERTVTALYGELPQFRLKRKTIRGVPTVKANFRYQGKAFELFGQPQCVECQYAYLHMKIEHMLLMAHPEWKEKAIEMKKQGVKTEPAFASLLGISGDPYEGLLAYGKKAFGIGC</sequence>
<proteinExistence type="predicted"/>
<organism evidence="1 2">
    <name type="scientific">Shouchella clausii</name>
    <name type="common">Alkalihalobacillus clausii</name>
    <dbReference type="NCBI Taxonomy" id="79880"/>
    <lineage>
        <taxon>Bacteria</taxon>
        <taxon>Bacillati</taxon>
        <taxon>Bacillota</taxon>
        <taxon>Bacilli</taxon>
        <taxon>Bacillales</taxon>
        <taxon>Bacillaceae</taxon>
        <taxon>Shouchella</taxon>
    </lineage>
</organism>
<comment type="caution">
    <text evidence="1">The sequence shown here is derived from an EMBL/GenBank/DDBJ whole genome shotgun (WGS) entry which is preliminary data.</text>
</comment>
<dbReference type="Proteomes" id="UP000216207">
    <property type="component" value="Unassembled WGS sequence"/>
</dbReference>
<evidence type="ECO:0000313" key="1">
    <source>
        <dbReference type="EMBL" id="PAE90071.1"/>
    </source>
</evidence>
<gene>
    <name evidence="1" type="ORF">CHH72_03560</name>
</gene>
<dbReference type="RefSeq" id="WP_011247013.1">
    <property type="nucleotide sequence ID" value="NZ_BOQQ01000003.1"/>
</dbReference>
<accession>A0A268P321</accession>